<dbReference type="KEGG" id="bih:BIP78_0824"/>
<organism evidence="1 2">
    <name type="scientific">Bipolaricaulis sibiricus</name>
    <dbReference type="NCBI Taxonomy" id="2501609"/>
    <lineage>
        <taxon>Bacteria</taxon>
        <taxon>Candidatus Bipolaricaulota</taxon>
        <taxon>Candidatus Bipolaricaulia</taxon>
        <taxon>Candidatus Bipolaricaulales</taxon>
        <taxon>Candidatus Bipolaricaulaceae</taxon>
        <taxon>Candidatus Bipolaricaulis</taxon>
    </lineage>
</organism>
<proteinExistence type="predicted"/>
<accession>A0A410FUL5</accession>
<sequence>MARDLVVVEQVQTRPGFRSRHGFWSGVLPTVNFAAVAQAEVADHDSAS</sequence>
<dbReference type="Proteomes" id="UP000287233">
    <property type="component" value="Chromosome"/>
</dbReference>
<name>A0A410FUL5_BIPS1</name>
<dbReference type="EMBL" id="CP034928">
    <property type="protein sequence ID" value="QAA76590.1"/>
    <property type="molecule type" value="Genomic_DNA"/>
</dbReference>
<gene>
    <name evidence="1" type="ORF">BIP78_0824</name>
</gene>
<evidence type="ECO:0000313" key="2">
    <source>
        <dbReference type="Proteomes" id="UP000287233"/>
    </source>
</evidence>
<dbReference type="AlphaFoldDB" id="A0A410FUL5"/>
<protein>
    <submittedName>
        <fullName evidence="1">Uncharacterized protein</fullName>
    </submittedName>
</protein>
<evidence type="ECO:0000313" key="1">
    <source>
        <dbReference type="EMBL" id="QAA76590.1"/>
    </source>
</evidence>
<reference evidence="2" key="1">
    <citation type="submission" date="2018-12" db="EMBL/GenBank/DDBJ databases">
        <title>Complete genome sequence of an uncultured bacterium of the candidate phylum Bipolaricaulota.</title>
        <authorList>
            <person name="Kadnikov V.V."/>
            <person name="Mardanov A.V."/>
            <person name="Beletsky A.V."/>
            <person name="Frank Y.A."/>
            <person name="Karnachuk O.V."/>
            <person name="Ravin N.V."/>
        </authorList>
    </citation>
    <scope>NUCLEOTIDE SEQUENCE [LARGE SCALE GENOMIC DNA]</scope>
</reference>